<keyword evidence="4" id="KW-1185">Reference proteome</keyword>
<name>A0A8S1J5B0_9CHLO</name>
<evidence type="ECO:0000256" key="1">
    <source>
        <dbReference type="SAM" id="MobiDB-lite"/>
    </source>
</evidence>
<proteinExistence type="predicted"/>
<evidence type="ECO:0000256" key="2">
    <source>
        <dbReference type="SAM" id="SignalP"/>
    </source>
</evidence>
<feature type="chain" id="PRO_5035743611" evidence="2">
    <location>
        <begin position="22"/>
        <end position="259"/>
    </location>
</feature>
<reference evidence="3" key="1">
    <citation type="submission" date="2020-12" db="EMBL/GenBank/DDBJ databases">
        <authorList>
            <person name="Iha C."/>
        </authorList>
    </citation>
    <scope>NUCLEOTIDE SEQUENCE</scope>
</reference>
<protein>
    <submittedName>
        <fullName evidence="3">Uncharacterized protein</fullName>
    </submittedName>
</protein>
<dbReference type="OrthoDB" id="529273at2759"/>
<gene>
    <name evidence="3" type="ORF">OSTQU699_LOCUS6431</name>
</gene>
<sequence length="259" mass="29136">MAISWGALHAAVAASLLLAAGQPPPSSNGGPPGAPHGPFPAGCRWRESAAGGRREYWREEQRAWAPEPLPEACLVRGLARPKRHQWHDGTPHSQLSCTNEYCSCRNLWYNNGQWYVIVKDSNPVRNFMISRNQEIRAVHFSKPSKFVDAVRWRVVPGATLLYDYVYFLHPNAIGHWLEFVAPLFSVLRRDNTGFPTPPRQCVLLRMKRSHMGPWVRSTLSLAVGAPPEGPLPPLMFQQETEGIYGQLCMQNQSCLRCDL</sequence>
<evidence type="ECO:0000313" key="3">
    <source>
        <dbReference type="EMBL" id="CAD7701072.1"/>
    </source>
</evidence>
<feature type="signal peptide" evidence="2">
    <location>
        <begin position="1"/>
        <end position="21"/>
    </location>
</feature>
<dbReference type="Proteomes" id="UP000708148">
    <property type="component" value="Unassembled WGS sequence"/>
</dbReference>
<organism evidence="3 4">
    <name type="scientific">Ostreobium quekettii</name>
    <dbReference type="NCBI Taxonomy" id="121088"/>
    <lineage>
        <taxon>Eukaryota</taxon>
        <taxon>Viridiplantae</taxon>
        <taxon>Chlorophyta</taxon>
        <taxon>core chlorophytes</taxon>
        <taxon>Ulvophyceae</taxon>
        <taxon>TCBD clade</taxon>
        <taxon>Bryopsidales</taxon>
        <taxon>Ostreobineae</taxon>
        <taxon>Ostreobiaceae</taxon>
        <taxon>Ostreobium</taxon>
    </lineage>
</organism>
<feature type="compositionally biased region" description="Pro residues" evidence="1">
    <location>
        <begin position="22"/>
        <end position="38"/>
    </location>
</feature>
<evidence type="ECO:0000313" key="4">
    <source>
        <dbReference type="Proteomes" id="UP000708148"/>
    </source>
</evidence>
<keyword evidence="2" id="KW-0732">Signal</keyword>
<accession>A0A8S1J5B0</accession>
<comment type="caution">
    <text evidence="3">The sequence shown here is derived from an EMBL/GenBank/DDBJ whole genome shotgun (WGS) entry which is preliminary data.</text>
</comment>
<dbReference type="AlphaFoldDB" id="A0A8S1J5B0"/>
<feature type="region of interest" description="Disordered" evidence="1">
    <location>
        <begin position="22"/>
        <end position="41"/>
    </location>
</feature>
<dbReference type="EMBL" id="CAJHUC010001423">
    <property type="protein sequence ID" value="CAD7701072.1"/>
    <property type="molecule type" value="Genomic_DNA"/>
</dbReference>